<dbReference type="Gene3D" id="1.20.1260.40">
    <property type="match status" value="1"/>
</dbReference>
<organism evidence="2 3">
    <name type="scientific">Alcaligenes phenolicus</name>
    <dbReference type="NCBI Taxonomy" id="232846"/>
    <lineage>
        <taxon>Bacteria</taxon>
        <taxon>Pseudomonadati</taxon>
        <taxon>Pseudomonadota</taxon>
        <taxon>Betaproteobacteria</taxon>
        <taxon>Burkholderiales</taxon>
        <taxon>Alcaligenaceae</taxon>
        <taxon>Alcaligenes</taxon>
    </lineage>
</organism>
<sequence>MSKELICPTTLAGIKRLAKSLKVERGIPHTKALDAAAQAAHFQNFQHARNVLQHPTEARRPQHRLYLTSYWKDRASGASGRETLTLDLSDPWGDLIAPLQLLNHRATDEFRSAGPDHLQSTYRHDTQSKARHAVCAAARAFQFMDATKLRPSKGYSRALPNGDSSKAIPGRDHYSVWFDPLTKRYLFVDEPYGPAVKNRQDERQAWATKYGYGIAMPEWAGMHAPDVGSRLFLISEISKGVPLEPLVSALNRLPEPVVESPWTGQSAPSTPIFVSPGSLAAGENKHKLARQKSKPDNSVPYSFFLSRGRRPKVRMPITGHAEVGGLLKSVLIATYHRKGVYNRVNSIRSKLDDWAQCEYTSEELPGEQFFDLYYHESGATFSKSISDAERRQHINSLEVVKTLLTEHYPDSVPLRELLKKTDMAISSLETWR</sequence>
<dbReference type="Proteomes" id="UP001208074">
    <property type="component" value="Unassembled WGS sequence"/>
</dbReference>
<evidence type="ECO:0000313" key="3">
    <source>
        <dbReference type="Proteomes" id="UP001208074"/>
    </source>
</evidence>
<proteinExistence type="predicted"/>
<dbReference type="EMBL" id="JAPKNB010000001">
    <property type="protein sequence ID" value="MCX5563773.1"/>
    <property type="molecule type" value="Genomic_DNA"/>
</dbReference>
<dbReference type="RefSeq" id="WP_051316444.1">
    <property type="nucleotide sequence ID" value="NZ_JAPKNB010000001.1"/>
</dbReference>
<evidence type="ECO:0000313" key="2">
    <source>
        <dbReference type="EMBL" id="MCX5563773.1"/>
    </source>
</evidence>
<dbReference type="AlphaFoldDB" id="A0AAW5VSA9"/>
<gene>
    <name evidence="2" type="ORF">OSH02_00170</name>
</gene>
<feature type="domain" description="DUF5623" evidence="1">
    <location>
        <begin position="309"/>
        <end position="425"/>
    </location>
</feature>
<dbReference type="Pfam" id="PF18536">
    <property type="entry name" value="DUF5623"/>
    <property type="match status" value="1"/>
</dbReference>
<reference evidence="2" key="1">
    <citation type="submission" date="2022-11" db="EMBL/GenBank/DDBJ databases">
        <title>Biodiversity and phylogenetic relationships of bacteria.</title>
        <authorList>
            <person name="Machado R.A.R."/>
            <person name="Bhat A."/>
            <person name="Loulou A."/>
            <person name="Kallel S."/>
        </authorList>
    </citation>
    <scope>NUCLEOTIDE SEQUENCE</scope>
    <source>
        <strain evidence="2">DSM 16503</strain>
    </source>
</reference>
<dbReference type="InterPro" id="IPR040531">
    <property type="entry name" value="DUF5623"/>
</dbReference>
<accession>A0AAW5VSA9</accession>
<evidence type="ECO:0000259" key="1">
    <source>
        <dbReference type="Pfam" id="PF18536"/>
    </source>
</evidence>
<name>A0AAW5VSA9_9BURK</name>
<protein>
    <submittedName>
        <fullName evidence="2">DUF5623 domain-containing protein</fullName>
    </submittedName>
</protein>
<comment type="caution">
    <text evidence="2">The sequence shown here is derived from an EMBL/GenBank/DDBJ whole genome shotgun (WGS) entry which is preliminary data.</text>
</comment>